<evidence type="ECO:0000256" key="7">
    <source>
        <dbReference type="ARBA" id="ARBA00023242"/>
    </source>
</evidence>
<sequence length="266" mass="31195">MALKVILYNVSLKLRFKKIGVRCYCTGKSDNILESAEEKPRYSEDEIIDTFEIEKKRNKSRLSEEHRNILFDQKPYDRPIEPFHNTVKYKKRILGRYGMHALGVPAGLAWPTPEQVEDSKEYESLLYSPDIQDRLRKIIEEKKEKEEAIIARQNQIAAKMVNMQKLIAEVQEKIAQKKQKELKAQLRKEEKIQEIRRSLIAKGGITKEKFKEALTVTEKDEKKQKKELKKAKILEKQMRLIAKWTKAQTEKNVDPNDEDSSAKPKK</sequence>
<gene>
    <name evidence="16" type="ORF">XYLVIOL_LOCUS5521</name>
</gene>
<evidence type="ECO:0000313" key="16">
    <source>
        <dbReference type="EMBL" id="CAL7942389.1"/>
    </source>
</evidence>
<evidence type="ECO:0000256" key="6">
    <source>
        <dbReference type="ARBA" id="ARBA00023128"/>
    </source>
</evidence>
<dbReference type="InterPro" id="IPR043035">
    <property type="entry name" value="Ribosomal_mL64_sf"/>
</dbReference>
<keyword evidence="6" id="KW-0496">Mitochondrion</keyword>
<evidence type="ECO:0000256" key="2">
    <source>
        <dbReference type="ARBA" id="ARBA00004173"/>
    </source>
</evidence>
<dbReference type="Pfam" id="PF10147">
    <property type="entry name" value="CR6_interact"/>
    <property type="match status" value="1"/>
</dbReference>
<evidence type="ECO:0000313" key="17">
    <source>
        <dbReference type="Proteomes" id="UP001642520"/>
    </source>
</evidence>
<feature type="region of interest" description="Disordered" evidence="15">
    <location>
        <begin position="245"/>
        <end position="266"/>
    </location>
</feature>
<dbReference type="PANTHER" id="PTHR31761:SF1">
    <property type="entry name" value="LARGE RIBOSOMAL SUBUNIT PROTEIN ML64"/>
    <property type="match status" value="1"/>
</dbReference>
<keyword evidence="17" id="KW-1185">Reference proteome</keyword>
<evidence type="ECO:0000256" key="12">
    <source>
        <dbReference type="ARBA" id="ARBA00035485"/>
    </source>
</evidence>
<evidence type="ECO:0000256" key="3">
    <source>
        <dbReference type="ARBA" id="ARBA00005421"/>
    </source>
</evidence>
<protein>
    <recommendedName>
        <fullName evidence="11">Large ribosomal subunit protein mL64</fullName>
    </recommendedName>
    <alternativeName>
        <fullName evidence="10">39S ribosomal protein L59, mitochondrial</fullName>
    </alternativeName>
    <alternativeName>
        <fullName evidence="12">Growth arrest and DNA damage-inducible proteins-interacting protein 1</fullName>
    </alternativeName>
</protein>
<evidence type="ECO:0000256" key="13">
    <source>
        <dbReference type="ARBA" id="ARBA00060144"/>
    </source>
</evidence>
<accession>A0ABP1NRA0</accession>
<feature type="coiled-coil region" evidence="14">
    <location>
        <begin position="160"/>
        <end position="231"/>
    </location>
</feature>
<dbReference type="EMBL" id="CAXAJV020001292">
    <property type="protein sequence ID" value="CAL7942389.1"/>
    <property type="molecule type" value="Genomic_DNA"/>
</dbReference>
<keyword evidence="9" id="KW-0131">Cell cycle</keyword>
<evidence type="ECO:0000256" key="11">
    <source>
        <dbReference type="ARBA" id="ARBA00035184"/>
    </source>
</evidence>
<keyword evidence="8" id="KW-0687">Ribonucleoprotein</keyword>
<evidence type="ECO:0000256" key="15">
    <source>
        <dbReference type="SAM" id="MobiDB-lite"/>
    </source>
</evidence>
<evidence type="ECO:0000256" key="4">
    <source>
        <dbReference type="ARBA" id="ARBA00022980"/>
    </source>
</evidence>
<dbReference type="InterPro" id="IPR018472">
    <property type="entry name" value="Ribosomal_mL64"/>
</dbReference>
<keyword evidence="5 14" id="KW-0175">Coiled coil</keyword>
<evidence type="ECO:0000256" key="14">
    <source>
        <dbReference type="SAM" id="Coils"/>
    </source>
</evidence>
<keyword evidence="7" id="KW-0539">Nucleus</keyword>
<dbReference type="Gene3D" id="6.10.280.120">
    <property type="entry name" value="Growth arrest and DNA-damage-inducible proteins-interacting protein 1"/>
    <property type="match status" value="1"/>
</dbReference>
<comment type="subcellular location">
    <subcellularLocation>
        <location evidence="2">Mitochondrion</location>
    </subcellularLocation>
    <subcellularLocation>
        <location evidence="1">Nucleus</location>
    </subcellularLocation>
</comment>
<name>A0ABP1NRA0_XYLVO</name>
<evidence type="ECO:0000256" key="10">
    <source>
        <dbReference type="ARBA" id="ARBA00030700"/>
    </source>
</evidence>
<comment type="similarity">
    <text evidence="3">Belongs to the mitochondrion-specific ribosomal protein mL64 family.</text>
</comment>
<reference evidence="16 17" key="1">
    <citation type="submission" date="2024-08" db="EMBL/GenBank/DDBJ databases">
        <authorList>
            <person name="Will J Nash"/>
            <person name="Angela Man"/>
            <person name="Seanna McTaggart"/>
            <person name="Kendall Baker"/>
            <person name="Tom Barker"/>
            <person name="Leah Catchpole"/>
            <person name="Alex Durrant"/>
            <person name="Karim Gharbi"/>
            <person name="Naomi Irish"/>
            <person name="Gemy Kaithakottil"/>
            <person name="Debby Ku"/>
            <person name="Aaliyah Providence"/>
            <person name="Felix Shaw"/>
            <person name="David Swarbreck"/>
            <person name="Chris Watkins"/>
            <person name="Ann M. McCartney"/>
            <person name="Giulio Formenti"/>
            <person name="Alice Mouton"/>
            <person name="Noel Vella"/>
            <person name="Bjorn M von Reumont"/>
            <person name="Adriana Vella"/>
            <person name="Wilfried Haerty"/>
        </authorList>
    </citation>
    <scope>NUCLEOTIDE SEQUENCE [LARGE SCALE GENOMIC DNA]</scope>
</reference>
<dbReference type="PANTHER" id="PTHR31761">
    <property type="entry name" value="GROWTH ARREST AND DNA DAMAGE-INDUCIBLE PROTEINS-INTERACTING PROTEIN 1 GADD45GIP1"/>
    <property type="match status" value="1"/>
</dbReference>
<evidence type="ECO:0000256" key="8">
    <source>
        <dbReference type="ARBA" id="ARBA00023274"/>
    </source>
</evidence>
<proteinExistence type="inferred from homology"/>
<comment type="function">
    <text evidence="13">Acts as a negative regulator of G1 to S cell cycle phase progression by inhibiting cyclin-dependent kinases. Inhibitory effects are additive with GADD45 proteins but also occur in the absence of GADD45 proteins. Acts as a repressor of the orphan nuclear receptor NR4A1 by inhibiting AB domain-mediated transcriptional activity. May be involved in the hormone-mediated regulation of NR4A1 transcriptional activity. May play a role in mitochondrial protein synthesis.</text>
</comment>
<evidence type="ECO:0000256" key="9">
    <source>
        <dbReference type="ARBA" id="ARBA00023306"/>
    </source>
</evidence>
<evidence type="ECO:0000256" key="1">
    <source>
        <dbReference type="ARBA" id="ARBA00004123"/>
    </source>
</evidence>
<keyword evidence="4" id="KW-0689">Ribosomal protein</keyword>
<organism evidence="16 17">
    <name type="scientific">Xylocopa violacea</name>
    <name type="common">Violet carpenter bee</name>
    <name type="synonym">Apis violacea</name>
    <dbReference type="NCBI Taxonomy" id="135666"/>
    <lineage>
        <taxon>Eukaryota</taxon>
        <taxon>Metazoa</taxon>
        <taxon>Ecdysozoa</taxon>
        <taxon>Arthropoda</taxon>
        <taxon>Hexapoda</taxon>
        <taxon>Insecta</taxon>
        <taxon>Pterygota</taxon>
        <taxon>Neoptera</taxon>
        <taxon>Endopterygota</taxon>
        <taxon>Hymenoptera</taxon>
        <taxon>Apocrita</taxon>
        <taxon>Aculeata</taxon>
        <taxon>Apoidea</taxon>
        <taxon>Anthophila</taxon>
        <taxon>Apidae</taxon>
        <taxon>Xylocopa</taxon>
        <taxon>Xylocopa</taxon>
    </lineage>
</organism>
<dbReference type="Proteomes" id="UP001642520">
    <property type="component" value="Unassembled WGS sequence"/>
</dbReference>
<comment type="caution">
    <text evidence="16">The sequence shown here is derived from an EMBL/GenBank/DDBJ whole genome shotgun (WGS) entry which is preliminary data.</text>
</comment>
<evidence type="ECO:0000256" key="5">
    <source>
        <dbReference type="ARBA" id="ARBA00023054"/>
    </source>
</evidence>